<evidence type="ECO:0000313" key="3">
    <source>
        <dbReference type="Proteomes" id="UP000249590"/>
    </source>
</evidence>
<accession>A0A8B2NEW4</accession>
<feature type="compositionally biased region" description="Basic and acidic residues" evidence="1">
    <location>
        <begin position="1"/>
        <end position="37"/>
    </location>
</feature>
<dbReference type="EMBL" id="QHHQ01000017">
    <property type="protein sequence ID" value="RAH96047.1"/>
    <property type="molecule type" value="Genomic_DNA"/>
</dbReference>
<dbReference type="AlphaFoldDB" id="A0A8B2NEW4"/>
<proteinExistence type="predicted"/>
<dbReference type="OrthoDB" id="9880357at2"/>
<gene>
    <name evidence="2" type="ORF">DLJ53_33405</name>
</gene>
<dbReference type="RefSeq" id="WP_111352659.1">
    <property type="nucleotide sequence ID" value="NZ_QHHQ01000017.1"/>
</dbReference>
<dbReference type="Proteomes" id="UP000249590">
    <property type="component" value="Unassembled WGS sequence"/>
</dbReference>
<evidence type="ECO:0000256" key="1">
    <source>
        <dbReference type="SAM" id="MobiDB-lite"/>
    </source>
</evidence>
<protein>
    <submittedName>
        <fullName evidence="2">Uncharacterized protein</fullName>
    </submittedName>
</protein>
<name>A0A8B2NEW4_9HYPH</name>
<reference evidence="2 3" key="1">
    <citation type="submission" date="2018-05" db="EMBL/GenBank/DDBJ databases">
        <title>Acuticoccus sediminis sp. nov., isolated from deep-sea sediment of Indian Ocean.</title>
        <authorList>
            <person name="Liu X."/>
            <person name="Lai Q."/>
            <person name="Du Y."/>
            <person name="Sun F."/>
            <person name="Zhang X."/>
            <person name="Wang S."/>
            <person name="Shao Z."/>
        </authorList>
    </citation>
    <scope>NUCLEOTIDE SEQUENCE [LARGE SCALE GENOMIC DNA]</scope>
    <source>
        <strain evidence="2 3">PTG4-2</strain>
    </source>
</reference>
<evidence type="ECO:0000313" key="2">
    <source>
        <dbReference type="EMBL" id="RAH96047.1"/>
    </source>
</evidence>
<sequence>MAHDPRDFFRQSTLRDEAPSHAERVAPQRADARREAPPEETVGSTDYKAYGVMPGGCADCDVRKWKELRLDLPEGVMFDYRLLTMIQYSALDLDGIEWEIDLMFPDCIIRLIGRHLEDLRFQLRRRKVSFIQEYSPMIYKTPLGKLPEGEPVISKIHIMQYGDRLRRDADNQRPV</sequence>
<comment type="caution">
    <text evidence="2">The sequence shown here is derived from an EMBL/GenBank/DDBJ whole genome shotgun (WGS) entry which is preliminary data.</text>
</comment>
<keyword evidence="3" id="KW-1185">Reference proteome</keyword>
<feature type="region of interest" description="Disordered" evidence="1">
    <location>
        <begin position="1"/>
        <end position="45"/>
    </location>
</feature>
<organism evidence="2 3">
    <name type="scientific">Acuticoccus sediminis</name>
    <dbReference type="NCBI Taxonomy" id="2184697"/>
    <lineage>
        <taxon>Bacteria</taxon>
        <taxon>Pseudomonadati</taxon>
        <taxon>Pseudomonadota</taxon>
        <taxon>Alphaproteobacteria</taxon>
        <taxon>Hyphomicrobiales</taxon>
        <taxon>Amorphaceae</taxon>
        <taxon>Acuticoccus</taxon>
    </lineage>
</organism>